<organism evidence="4 5">
    <name type="scientific">Cladonia borealis</name>
    <dbReference type="NCBI Taxonomy" id="184061"/>
    <lineage>
        <taxon>Eukaryota</taxon>
        <taxon>Fungi</taxon>
        <taxon>Dikarya</taxon>
        <taxon>Ascomycota</taxon>
        <taxon>Pezizomycotina</taxon>
        <taxon>Lecanoromycetes</taxon>
        <taxon>OSLEUM clade</taxon>
        <taxon>Lecanoromycetidae</taxon>
        <taxon>Lecanorales</taxon>
        <taxon>Lecanorineae</taxon>
        <taxon>Cladoniaceae</taxon>
        <taxon>Cladonia</taxon>
    </lineage>
</organism>
<feature type="region of interest" description="Disordered" evidence="2">
    <location>
        <begin position="293"/>
        <end position="328"/>
    </location>
</feature>
<feature type="domain" description="CoA-binding" evidence="3">
    <location>
        <begin position="18"/>
        <end position="113"/>
    </location>
</feature>
<dbReference type="Gene3D" id="3.30.470.20">
    <property type="entry name" value="ATP-grasp fold, B domain"/>
    <property type="match status" value="1"/>
</dbReference>
<name>A0AA39QV71_9LECA</name>
<evidence type="ECO:0000259" key="3">
    <source>
        <dbReference type="SMART" id="SM00881"/>
    </source>
</evidence>
<dbReference type="FunFam" id="3.40.50.720:FF:000340">
    <property type="entry name" value="Succinyl-CoA synthetase subunit alpha"/>
    <property type="match status" value="1"/>
</dbReference>
<dbReference type="PANTHER" id="PTHR11117">
    <property type="entry name" value="SUCCINYL-COA LIGASE SUBUNIT ALPHA"/>
    <property type="match status" value="1"/>
</dbReference>
<dbReference type="InterPro" id="IPR036291">
    <property type="entry name" value="NAD(P)-bd_dom_sf"/>
</dbReference>
<dbReference type="PRINTS" id="PR01798">
    <property type="entry name" value="SCOASYNTHASE"/>
</dbReference>
<dbReference type="InterPro" id="IPR005811">
    <property type="entry name" value="SUCC_ACL_C"/>
</dbReference>
<dbReference type="GO" id="GO:0006099">
    <property type="term" value="P:tricarboxylic acid cycle"/>
    <property type="evidence" value="ECO:0007669"/>
    <property type="project" value="TreeGrafter"/>
</dbReference>
<dbReference type="GO" id="GO:0005739">
    <property type="term" value="C:mitochondrion"/>
    <property type="evidence" value="ECO:0007669"/>
    <property type="project" value="TreeGrafter"/>
</dbReference>
<keyword evidence="5" id="KW-1185">Reference proteome</keyword>
<dbReference type="Proteomes" id="UP001166286">
    <property type="component" value="Unassembled WGS sequence"/>
</dbReference>
<feature type="compositionally biased region" description="Basic residues" evidence="2">
    <location>
        <begin position="305"/>
        <end position="317"/>
    </location>
</feature>
<protein>
    <recommendedName>
        <fullName evidence="3">CoA-binding domain-containing protein</fullName>
    </recommendedName>
</protein>
<dbReference type="InterPro" id="IPR003781">
    <property type="entry name" value="CoA-bd"/>
</dbReference>
<evidence type="ECO:0000256" key="2">
    <source>
        <dbReference type="SAM" id="MobiDB-lite"/>
    </source>
</evidence>
<evidence type="ECO:0000313" key="5">
    <source>
        <dbReference type="Proteomes" id="UP001166286"/>
    </source>
</evidence>
<keyword evidence="1" id="KW-0547">Nucleotide-binding</keyword>
<dbReference type="Pfam" id="PF00549">
    <property type="entry name" value="Ligase_CoA"/>
    <property type="match status" value="2"/>
</dbReference>
<dbReference type="GO" id="GO:0004775">
    <property type="term" value="F:succinate-CoA ligase (ADP-forming) activity"/>
    <property type="evidence" value="ECO:0007669"/>
    <property type="project" value="TreeGrafter"/>
</dbReference>
<evidence type="ECO:0000256" key="1">
    <source>
        <dbReference type="ARBA" id="ARBA00022741"/>
    </source>
</evidence>
<accession>A0AA39QV71</accession>
<dbReference type="SMART" id="SM00881">
    <property type="entry name" value="CoA_binding"/>
    <property type="match status" value="1"/>
</dbReference>
<dbReference type="GO" id="GO:0000166">
    <property type="term" value="F:nucleotide binding"/>
    <property type="evidence" value="ECO:0007669"/>
    <property type="project" value="UniProtKB-KW"/>
</dbReference>
<dbReference type="InterPro" id="IPR017866">
    <property type="entry name" value="Succ-CoA_synthase_bsu_CS"/>
</dbReference>
<proteinExistence type="predicted"/>
<evidence type="ECO:0000313" key="4">
    <source>
        <dbReference type="EMBL" id="KAK0509785.1"/>
    </source>
</evidence>
<gene>
    <name evidence="4" type="ORF">JMJ35_008179</name>
</gene>
<dbReference type="FunFam" id="3.40.50.261:FF:000001">
    <property type="entry name" value="Succinate--CoA ligase [ADP-forming] subunit beta"/>
    <property type="match status" value="1"/>
</dbReference>
<sequence length="639" mass="69087">MANNKTHNTISYTVSNLSIGAHTRVIFQGFTGRQATQNAKQSLEYGTKIVGGVTPGKNGEHLGLPVLPSVRAAKEQLKPDATAVYVAARQAASAIEEAIEAEIPLIVAVAEHIPLHDLLRVHSILRTQSKSRLVGANSPGCVAIVAKSGTLSYETVASTTRAGVGQSLVIGIVGDPLPGTDFVDALRVFENDENTRGIILVGEIGGRAEEDAAEWIKDYRKRCQTPKPIMALVAGVQAPQGRVMGHAGAFVGAGERNAISKVRALEDAGVVITNHPSKFGNGIKELLANEVRRTPFPSPPTSQAQRRRIHTLRRPRSHANSTCDPYGQRHIHINEDHSNRMLAAMGVPLTESEDPQSKDYFLIVTVDRTRYTPCIITSFSIGGESSRHHAKTYPLGLDKKLDGAMFSSIATDLNCQREAFDSLAKILTAMIEIFFSREGFSLTTRLSRNNEETLAVARSSFTFDDAAFRSGQRQGDIQEMRNTEDEVPEEVEAEKDGIVYIKLKGEGNIGTLVNGAGLAMNTVDAIADLGGKCANFLDTGGKATSETVKSSFRIILKDPRVKTIFVNIFGGLTLCDMIANGIMLAYKDLGITVPVVVRLRGTNEEIGQKMIADSGLSLYAFDDFDEAATKVIELTRKST</sequence>
<dbReference type="SUPFAM" id="SSF51735">
    <property type="entry name" value="NAD(P)-binding Rossmann-fold domains"/>
    <property type="match status" value="1"/>
</dbReference>
<dbReference type="AlphaFoldDB" id="A0AA39QV71"/>
<dbReference type="SUPFAM" id="SSF52210">
    <property type="entry name" value="Succinyl-CoA synthetase domains"/>
    <property type="match status" value="2"/>
</dbReference>
<dbReference type="PROSITE" id="PS01217">
    <property type="entry name" value="SUCCINYL_COA_LIG_3"/>
    <property type="match status" value="1"/>
</dbReference>
<reference evidence="4" key="1">
    <citation type="submission" date="2023-03" db="EMBL/GenBank/DDBJ databases">
        <title>Complete genome of Cladonia borealis.</title>
        <authorList>
            <person name="Park H."/>
        </authorList>
    </citation>
    <scope>NUCLEOTIDE SEQUENCE</scope>
    <source>
        <strain evidence="4">ANT050790</strain>
    </source>
</reference>
<dbReference type="GO" id="GO:0004776">
    <property type="term" value="F:succinate-CoA ligase (GDP-forming) activity"/>
    <property type="evidence" value="ECO:0007669"/>
    <property type="project" value="TreeGrafter"/>
</dbReference>
<dbReference type="Gene3D" id="3.40.50.261">
    <property type="entry name" value="Succinyl-CoA synthetase domains"/>
    <property type="match status" value="2"/>
</dbReference>
<dbReference type="GO" id="GO:0009361">
    <property type="term" value="C:succinate-CoA ligase complex (ADP-forming)"/>
    <property type="evidence" value="ECO:0007669"/>
    <property type="project" value="TreeGrafter"/>
</dbReference>
<comment type="caution">
    <text evidence="4">The sequence shown here is derived from an EMBL/GenBank/DDBJ whole genome shotgun (WGS) entry which is preliminary data.</text>
</comment>
<dbReference type="PANTHER" id="PTHR11117:SF6">
    <property type="entry name" value="SYNTHETASE SUBUNIT ALPHA, PUTATIVE (AFU_ORTHOLOGUE AFUA_1G10830)-RELATED"/>
    <property type="match status" value="1"/>
</dbReference>
<dbReference type="InterPro" id="IPR016102">
    <property type="entry name" value="Succinyl-CoA_synth-like"/>
</dbReference>
<dbReference type="Gene3D" id="3.40.50.720">
    <property type="entry name" value="NAD(P)-binding Rossmann-like Domain"/>
    <property type="match status" value="1"/>
</dbReference>
<dbReference type="Pfam" id="PF02629">
    <property type="entry name" value="CoA_binding"/>
    <property type="match status" value="1"/>
</dbReference>
<dbReference type="EMBL" id="JAFEKC020000018">
    <property type="protein sequence ID" value="KAK0509785.1"/>
    <property type="molecule type" value="Genomic_DNA"/>
</dbReference>